<feature type="chain" id="PRO_5047221458" evidence="1">
    <location>
        <begin position="19"/>
        <end position="125"/>
    </location>
</feature>
<name>A0ABU9IYV0_9GAMM</name>
<evidence type="ECO:0000256" key="1">
    <source>
        <dbReference type="SAM" id="SignalP"/>
    </source>
</evidence>
<proteinExistence type="predicted"/>
<evidence type="ECO:0000313" key="2">
    <source>
        <dbReference type="EMBL" id="MEL1264160.1"/>
    </source>
</evidence>
<gene>
    <name evidence="2" type="ORF">AAD027_07230</name>
</gene>
<keyword evidence="1" id="KW-0732">Signal</keyword>
<organism evidence="2 3">
    <name type="scientific">Pseudoxanthomonas putridarboris</name>
    <dbReference type="NCBI Taxonomy" id="752605"/>
    <lineage>
        <taxon>Bacteria</taxon>
        <taxon>Pseudomonadati</taxon>
        <taxon>Pseudomonadota</taxon>
        <taxon>Gammaproteobacteria</taxon>
        <taxon>Lysobacterales</taxon>
        <taxon>Lysobacteraceae</taxon>
        <taxon>Pseudoxanthomonas</taxon>
    </lineage>
</organism>
<dbReference type="EMBL" id="JBBWWT010000002">
    <property type="protein sequence ID" value="MEL1264160.1"/>
    <property type="molecule type" value="Genomic_DNA"/>
</dbReference>
<comment type="caution">
    <text evidence="2">The sequence shown here is derived from an EMBL/GenBank/DDBJ whole genome shotgun (WGS) entry which is preliminary data.</text>
</comment>
<dbReference type="Proteomes" id="UP001459204">
    <property type="component" value="Unassembled WGS sequence"/>
</dbReference>
<keyword evidence="3" id="KW-1185">Reference proteome</keyword>
<protein>
    <submittedName>
        <fullName evidence="2">Uncharacterized protein</fullName>
    </submittedName>
</protein>
<feature type="signal peptide" evidence="1">
    <location>
        <begin position="1"/>
        <end position="18"/>
    </location>
</feature>
<sequence length="125" mass="13309">MRLPLILFALCCAAHAHAQSPGDYPQAKARADADEASLPAAQRDALLQAQTTVLDAAITACATPNADTSPFVVVVELDAAGRVQRTWREGGTPLAICVQKQINGTTLTTPPRAPFFTSFELTFTR</sequence>
<dbReference type="RefSeq" id="WP_341725333.1">
    <property type="nucleotide sequence ID" value="NZ_JBBWWT010000002.1"/>
</dbReference>
<accession>A0ABU9IYV0</accession>
<evidence type="ECO:0000313" key="3">
    <source>
        <dbReference type="Proteomes" id="UP001459204"/>
    </source>
</evidence>
<reference evidence="2 3" key="1">
    <citation type="submission" date="2024-04" db="EMBL/GenBank/DDBJ databases">
        <title>Draft genome sequence of Pseudoxanthomonas putridarboris WD12.</title>
        <authorList>
            <person name="Oh J."/>
        </authorList>
    </citation>
    <scope>NUCLEOTIDE SEQUENCE [LARGE SCALE GENOMIC DNA]</scope>
    <source>
        <strain evidence="2 3">WD12</strain>
    </source>
</reference>